<keyword evidence="8" id="KW-1133">Transmembrane helix</keyword>
<keyword evidence="4" id="KW-0805">Transcription regulation</keyword>
<evidence type="ECO:0000256" key="7">
    <source>
        <dbReference type="SAM" id="MobiDB-lite"/>
    </source>
</evidence>
<evidence type="ECO:0000256" key="2">
    <source>
        <dbReference type="ARBA" id="ARBA00006283"/>
    </source>
</evidence>
<dbReference type="InterPro" id="IPR024145">
    <property type="entry name" value="His_deAcase_SAP30/SAP30L"/>
</dbReference>
<dbReference type="InterPro" id="IPR038291">
    <property type="entry name" value="SAP30_C_sf"/>
</dbReference>
<dbReference type="InterPro" id="IPR025718">
    <property type="entry name" value="SAP30_Sin3-bd"/>
</dbReference>
<feature type="transmembrane region" description="Helical" evidence="8">
    <location>
        <begin position="130"/>
        <end position="154"/>
    </location>
</feature>
<gene>
    <name evidence="10" type="ORF">BB558_003403</name>
</gene>
<sequence length="185" mass="21324">MPPKYKTMQSNSQNIIIKPNQTNGNSKISKNSGHSGSVTNNKSIKIDFSNFSMPLLRKYRQVYKLNIKARSSKEELAVAVNEHNAQLELDEVETIARFLLDINTKVHMDSRYKKMKLGYKKRSLGISSRMVRFLSFALLMLGITLLINPIISIYNDFNEYDEDMLSKNDFEKSVNVDRSFEPSKF</sequence>
<organism evidence="10 11">
    <name type="scientific">Smittium angustum</name>
    <dbReference type="NCBI Taxonomy" id="133377"/>
    <lineage>
        <taxon>Eukaryota</taxon>
        <taxon>Fungi</taxon>
        <taxon>Fungi incertae sedis</taxon>
        <taxon>Zoopagomycota</taxon>
        <taxon>Kickxellomycotina</taxon>
        <taxon>Harpellomycetes</taxon>
        <taxon>Harpellales</taxon>
        <taxon>Legeriomycetaceae</taxon>
        <taxon>Smittium</taxon>
    </lineage>
</organism>
<dbReference type="PANTHER" id="PTHR13286">
    <property type="entry name" value="SAP30"/>
    <property type="match status" value="1"/>
</dbReference>
<evidence type="ECO:0000256" key="5">
    <source>
        <dbReference type="ARBA" id="ARBA00023163"/>
    </source>
</evidence>
<protein>
    <recommendedName>
        <fullName evidence="9">Histone deacetylase complex subunit SAP30 Sin3 binding domain-containing protein</fullName>
    </recommendedName>
</protein>
<keyword evidence="8" id="KW-0472">Membrane</keyword>
<feature type="region of interest" description="Disordered" evidence="7">
    <location>
        <begin position="1"/>
        <end position="36"/>
    </location>
</feature>
<evidence type="ECO:0000259" key="9">
    <source>
        <dbReference type="Pfam" id="PF13867"/>
    </source>
</evidence>
<evidence type="ECO:0000256" key="8">
    <source>
        <dbReference type="SAM" id="Phobius"/>
    </source>
</evidence>
<feature type="non-terminal residue" evidence="10">
    <location>
        <position position="185"/>
    </location>
</feature>
<comment type="subcellular location">
    <subcellularLocation>
        <location evidence="1">Nucleus</location>
    </subcellularLocation>
</comment>
<keyword evidence="3" id="KW-0678">Repressor</keyword>
<evidence type="ECO:0000256" key="6">
    <source>
        <dbReference type="ARBA" id="ARBA00023242"/>
    </source>
</evidence>
<feature type="compositionally biased region" description="Polar residues" evidence="7">
    <location>
        <begin position="7"/>
        <end position="36"/>
    </location>
</feature>
<comment type="similarity">
    <text evidence="2">Belongs to the SAP30 family.</text>
</comment>
<dbReference type="Proteomes" id="UP000245591">
    <property type="component" value="Unassembled WGS sequence"/>
</dbReference>
<dbReference type="AlphaFoldDB" id="A0A2U1J635"/>
<name>A0A2U1J635_SMIAN</name>
<accession>A0A2U1J635</accession>
<dbReference type="Pfam" id="PF13867">
    <property type="entry name" value="SAP30_Sin3_bdg"/>
    <property type="match status" value="1"/>
</dbReference>
<keyword evidence="8" id="KW-0812">Transmembrane</keyword>
<keyword evidence="11" id="KW-1185">Reference proteome</keyword>
<evidence type="ECO:0000313" key="11">
    <source>
        <dbReference type="Proteomes" id="UP000245591"/>
    </source>
</evidence>
<dbReference type="GO" id="GO:0005634">
    <property type="term" value="C:nucleus"/>
    <property type="evidence" value="ECO:0007669"/>
    <property type="project" value="UniProtKB-SubCell"/>
</dbReference>
<comment type="caution">
    <text evidence="10">The sequence shown here is derived from an EMBL/GenBank/DDBJ whole genome shotgun (WGS) entry which is preliminary data.</text>
</comment>
<dbReference type="EMBL" id="MBFU01000330">
    <property type="protein sequence ID" value="PWA00540.1"/>
    <property type="molecule type" value="Genomic_DNA"/>
</dbReference>
<evidence type="ECO:0000256" key="1">
    <source>
        <dbReference type="ARBA" id="ARBA00004123"/>
    </source>
</evidence>
<evidence type="ECO:0000256" key="4">
    <source>
        <dbReference type="ARBA" id="ARBA00023015"/>
    </source>
</evidence>
<proteinExistence type="inferred from homology"/>
<keyword evidence="5" id="KW-0804">Transcription</keyword>
<evidence type="ECO:0000256" key="3">
    <source>
        <dbReference type="ARBA" id="ARBA00022491"/>
    </source>
</evidence>
<evidence type="ECO:0000313" key="10">
    <source>
        <dbReference type="EMBL" id="PWA00540.1"/>
    </source>
</evidence>
<feature type="domain" description="Histone deacetylase complex subunit SAP30 Sin3 binding" evidence="9">
    <location>
        <begin position="53"/>
        <end position="99"/>
    </location>
</feature>
<keyword evidence="6" id="KW-0539">Nucleus</keyword>
<dbReference type="Gene3D" id="6.10.160.20">
    <property type="match status" value="1"/>
</dbReference>
<reference evidence="10 11" key="1">
    <citation type="journal article" date="2018" name="MBio">
        <title>Comparative Genomics Reveals the Core Gene Toolbox for the Fungus-Insect Symbiosis.</title>
        <authorList>
            <person name="Wang Y."/>
            <person name="Stata M."/>
            <person name="Wang W."/>
            <person name="Stajich J.E."/>
            <person name="White M.M."/>
            <person name="Moncalvo J.M."/>
        </authorList>
    </citation>
    <scope>NUCLEOTIDE SEQUENCE [LARGE SCALE GENOMIC DNA]</scope>
    <source>
        <strain evidence="10 11">AUS-126-30</strain>
    </source>
</reference>